<evidence type="ECO:0000256" key="1">
    <source>
        <dbReference type="ARBA" id="ARBA00022630"/>
    </source>
</evidence>
<dbReference type="SUPFAM" id="SSF51679">
    <property type="entry name" value="Bacterial luciferase-like"/>
    <property type="match status" value="1"/>
</dbReference>
<organism evidence="5 6">
    <name type="scientific">Pseudonocardia xishanensis</name>
    <dbReference type="NCBI Taxonomy" id="630995"/>
    <lineage>
        <taxon>Bacteria</taxon>
        <taxon>Bacillati</taxon>
        <taxon>Actinomycetota</taxon>
        <taxon>Actinomycetes</taxon>
        <taxon>Pseudonocardiales</taxon>
        <taxon>Pseudonocardiaceae</taxon>
        <taxon>Pseudonocardia</taxon>
    </lineage>
</organism>
<keyword evidence="2" id="KW-0288">FMN</keyword>
<dbReference type="InterPro" id="IPR036388">
    <property type="entry name" value="WH-like_DNA-bd_sf"/>
</dbReference>
<keyword evidence="6" id="KW-1185">Reference proteome</keyword>
<dbReference type="PANTHER" id="PTHR30011:SF16">
    <property type="entry name" value="C2H2 FINGER DOMAIN TRANSCRIPTION FACTOR (EUROFUNG)-RELATED"/>
    <property type="match status" value="1"/>
</dbReference>
<dbReference type="Proteomes" id="UP001501598">
    <property type="component" value="Unassembled WGS sequence"/>
</dbReference>
<reference evidence="6" key="1">
    <citation type="journal article" date="2019" name="Int. J. Syst. Evol. Microbiol.">
        <title>The Global Catalogue of Microorganisms (GCM) 10K type strain sequencing project: providing services to taxonomists for standard genome sequencing and annotation.</title>
        <authorList>
            <consortium name="The Broad Institute Genomics Platform"/>
            <consortium name="The Broad Institute Genome Sequencing Center for Infectious Disease"/>
            <person name="Wu L."/>
            <person name="Ma J."/>
        </authorList>
    </citation>
    <scope>NUCLEOTIDE SEQUENCE [LARGE SCALE GENOMIC DNA]</scope>
    <source>
        <strain evidence="6">JCM 17906</strain>
    </source>
</reference>
<dbReference type="InterPro" id="IPR036661">
    <property type="entry name" value="Luciferase-like_sf"/>
</dbReference>
<dbReference type="Gene3D" id="3.20.20.30">
    <property type="entry name" value="Luciferase-like domain"/>
    <property type="match status" value="1"/>
</dbReference>
<gene>
    <name evidence="5" type="ORF">GCM10023175_52620</name>
</gene>
<comment type="caution">
    <text evidence="5">The sequence shown here is derived from an EMBL/GenBank/DDBJ whole genome shotgun (WGS) entry which is preliminary data.</text>
</comment>
<dbReference type="PANTHER" id="PTHR30011">
    <property type="entry name" value="ALKANESULFONATE MONOOXYGENASE-RELATED"/>
    <property type="match status" value="1"/>
</dbReference>
<protein>
    <recommendedName>
        <fullName evidence="7">Transposase</fullName>
    </recommendedName>
</protein>
<evidence type="ECO:0000256" key="4">
    <source>
        <dbReference type="ARBA" id="ARBA00023033"/>
    </source>
</evidence>
<keyword evidence="1" id="KW-0285">Flavoprotein</keyword>
<proteinExistence type="predicted"/>
<dbReference type="Pfam" id="PF01527">
    <property type="entry name" value="HTH_Tnp_1"/>
    <property type="match status" value="1"/>
</dbReference>
<keyword evidence="3" id="KW-0560">Oxidoreductase</keyword>
<dbReference type="SUPFAM" id="SSF46689">
    <property type="entry name" value="Homeodomain-like"/>
    <property type="match status" value="1"/>
</dbReference>
<dbReference type="InterPro" id="IPR051260">
    <property type="entry name" value="Diverse_substr_monoxygenases"/>
</dbReference>
<keyword evidence="4" id="KW-0503">Monooxygenase</keyword>
<evidence type="ECO:0000256" key="2">
    <source>
        <dbReference type="ARBA" id="ARBA00022643"/>
    </source>
</evidence>
<dbReference type="Gene3D" id="1.10.10.10">
    <property type="entry name" value="Winged helix-like DNA-binding domain superfamily/Winged helix DNA-binding domain"/>
    <property type="match status" value="1"/>
</dbReference>
<name>A0ABP8RYC4_9PSEU</name>
<evidence type="ECO:0000256" key="3">
    <source>
        <dbReference type="ARBA" id="ARBA00023002"/>
    </source>
</evidence>
<evidence type="ECO:0000313" key="5">
    <source>
        <dbReference type="EMBL" id="GAA4554523.1"/>
    </source>
</evidence>
<sequence length="200" mass="21730">MRELAEAKGLSIRQLVIEVSGARQLFVGTPASVAEQINHHVQNDAADGFILFQHITPGGLDEFAAKVVPELQDRGVFRTECTELREQTIRLVLDAKAAPDGGGGNVFKRIGGQWGISPETLCGWVKQVEIDNGGRPGTTIDGATRLAELEREVRELRRANAILESKQYVAVRYGERLVEVDALAEALHADADLARQHAGA</sequence>
<evidence type="ECO:0000313" key="6">
    <source>
        <dbReference type="Proteomes" id="UP001501598"/>
    </source>
</evidence>
<evidence type="ECO:0008006" key="7">
    <source>
        <dbReference type="Google" id="ProtNLM"/>
    </source>
</evidence>
<accession>A0ABP8RYC4</accession>
<dbReference type="EMBL" id="BAABGT010000083">
    <property type="protein sequence ID" value="GAA4554523.1"/>
    <property type="molecule type" value="Genomic_DNA"/>
</dbReference>
<dbReference type="InterPro" id="IPR002514">
    <property type="entry name" value="Transposase_8"/>
</dbReference>
<dbReference type="InterPro" id="IPR009057">
    <property type="entry name" value="Homeodomain-like_sf"/>
</dbReference>